<keyword evidence="1" id="KW-1133">Transmembrane helix</keyword>
<feature type="transmembrane region" description="Helical" evidence="1">
    <location>
        <begin position="27"/>
        <end position="49"/>
    </location>
</feature>
<dbReference type="AlphaFoldDB" id="A0A346XTE8"/>
<evidence type="ECO:0008006" key="4">
    <source>
        <dbReference type="Google" id="ProtNLM"/>
    </source>
</evidence>
<evidence type="ECO:0000313" key="3">
    <source>
        <dbReference type="Proteomes" id="UP000264006"/>
    </source>
</evidence>
<reference evidence="2 3" key="1">
    <citation type="submission" date="2018-09" db="EMBL/GenBank/DDBJ databases">
        <title>Complete genome sequence of Euzebya sp. DY32-46 isolated from seawater of Pacific Ocean.</title>
        <authorList>
            <person name="Xu L."/>
            <person name="Wu Y.-H."/>
            <person name="Xu X.-W."/>
        </authorList>
    </citation>
    <scope>NUCLEOTIDE SEQUENCE [LARGE SCALE GENOMIC DNA]</scope>
    <source>
        <strain evidence="2 3">DY32-46</strain>
    </source>
</reference>
<dbReference type="InterPro" id="IPR007047">
    <property type="entry name" value="Flp_Fap"/>
</dbReference>
<evidence type="ECO:0000256" key="1">
    <source>
        <dbReference type="SAM" id="Phobius"/>
    </source>
</evidence>
<keyword evidence="1" id="KW-0472">Membrane</keyword>
<sequence>MITTITTIAHMLSLRIKDERGATAVEYGLMVALIAVVIIAAVAALGGVLNESFTETCTSIAANTTGTTTCP</sequence>
<dbReference type="EMBL" id="CP031165">
    <property type="protein sequence ID" value="AXV05495.1"/>
    <property type="molecule type" value="Genomic_DNA"/>
</dbReference>
<dbReference type="KEGG" id="euz:DVS28_a0794"/>
<protein>
    <recommendedName>
        <fullName evidence="4">Flp family type IVb pilin</fullName>
    </recommendedName>
</protein>
<accession>A0A346XTE8</accession>
<gene>
    <name evidence="2" type="ORF">DVS28_a0794</name>
</gene>
<dbReference type="Pfam" id="PF04964">
    <property type="entry name" value="Flp_Fap"/>
    <property type="match status" value="1"/>
</dbReference>
<keyword evidence="1" id="KW-0812">Transmembrane</keyword>
<dbReference type="OrthoDB" id="5121461at2"/>
<keyword evidence="3" id="KW-1185">Reference proteome</keyword>
<dbReference type="RefSeq" id="WP_114590297.1">
    <property type="nucleotide sequence ID" value="NZ_CP031165.1"/>
</dbReference>
<name>A0A346XTE8_9ACTN</name>
<proteinExistence type="predicted"/>
<evidence type="ECO:0000313" key="2">
    <source>
        <dbReference type="EMBL" id="AXV05495.1"/>
    </source>
</evidence>
<dbReference type="Proteomes" id="UP000264006">
    <property type="component" value="Chromosome"/>
</dbReference>
<organism evidence="2 3">
    <name type="scientific">Euzebya pacifica</name>
    <dbReference type="NCBI Taxonomy" id="1608957"/>
    <lineage>
        <taxon>Bacteria</taxon>
        <taxon>Bacillati</taxon>
        <taxon>Actinomycetota</taxon>
        <taxon>Nitriliruptoria</taxon>
        <taxon>Euzebyales</taxon>
    </lineage>
</organism>